<dbReference type="Proteomes" id="UP000708208">
    <property type="component" value="Unassembled WGS sequence"/>
</dbReference>
<feature type="non-terminal residue" evidence="1">
    <location>
        <position position="71"/>
    </location>
</feature>
<protein>
    <submittedName>
        <fullName evidence="1">Uncharacterized protein</fullName>
    </submittedName>
</protein>
<dbReference type="AlphaFoldDB" id="A0A8J2KMP9"/>
<name>A0A8J2KMP9_9HEXA</name>
<comment type="caution">
    <text evidence="1">The sequence shown here is derived from an EMBL/GenBank/DDBJ whole genome shotgun (WGS) entry which is preliminary data.</text>
</comment>
<keyword evidence="2" id="KW-1185">Reference proteome</keyword>
<proteinExistence type="predicted"/>
<accession>A0A8J2KMP9</accession>
<gene>
    <name evidence="1" type="ORF">AFUS01_LOCUS26543</name>
</gene>
<evidence type="ECO:0000313" key="2">
    <source>
        <dbReference type="Proteomes" id="UP000708208"/>
    </source>
</evidence>
<evidence type="ECO:0000313" key="1">
    <source>
        <dbReference type="EMBL" id="CAG7815897.1"/>
    </source>
</evidence>
<organism evidence="1 2">
    <name type="scientific">Allacma fusca</name>
    <dbReference type="NCBI Taxonomy" id="39272"/>
    <lineage>
        <taxon>Eukaryota</taxon>
        <taxon>Metazoa</taxon>
        <taxon>Ecdysozoa</taxon>
        <taxon>Arthropoda</taxon>
        <taxon>Hexapoda</taxon>
        <taxon>Collembola</taxon>
        <taxon>Symphypleona</taxon>
        <taxon>Sminthuridae</taxon>
        <taxon>Allacma</taxon>
    </lineage>
</organism>
<dbReference type="EMBL" id="CAJVCH010355632">
    <property type="protein sequence ID" value="CAG7815897.1"/>
    <property type="molecule type" value="Genomic_DNA"/>
</dbReference>
<sequence length="71" mass="7727">MYVTSGAESVRGDETNPSLQIIPNVPNGIHRVPLGQPSVFTCAGKVDVPGKLTDMKWWLPNNKVIEPSPQN</sequence>
<reference evidence="1" key="1">
    <citation type="submission" date="2021-06" db="EMBL/GenBank/DDBJ databases">
        <authorList>
            <person name="Hodson N. C."/>
            <person name="Mongue J. A."/>
            <person name="Jaron S. K."/>
        </authorList>
    </citation>
    <scope>NUCLEOTIDE SEQUENCE</scope>
</reference>